<protein>
    <submittedName>
        <fullName evidence="3">Mth938-like domain-containing protein</fullName>
    </submittedName>
</protein>
<dbReference type="PANTHER" id="PTHR15811:SF5">
    <property type="entry name" value="MTH938 DOMAIN-CONTAINING PROTEIN"/>
    <property type="match status" value="1"/>
</dbReference>
<dbReference type="InterPro" id="IPR036748">
    <property type="entry name" value="MTH938-like_sf"/>
</dbReference>
<dbReference type="AlphaFoldDB" id="A0A975NVK0"/>
<dbReference type="Proteomes" id="UP000676951">
    <property type="component" value="Chromosome"/>
</dbReference>
<dbReference type="Gene3D" id="3.40.1230.10">
    <property type="entry name" value="MTH938-like"/>
    <property type="match status" value="1"/>
</dbReference>
<dbReference type="EMBL" id="CP076136">
    <property type="protein sequence ID" value="QWG22187.1"/>
    <property type="molecule type" value="Genomic_DNA"/>
</dbReference>
<dbReference type="CDD" id="cd05126">
    <property type="entry name" value="Mth938"/>
    <property type="match status" value="1"/>
</dbReference>
<dbReference type="InterPro" id="IPR007523">
    <property type="entry name" value="NDUFAF3/AAMDC"/>
</dbReference>
<dbReference type="GO" id="GO:0005737">
    <property type="term" value="C:cytoplasm"/>
    <property type="evidence" value="ECO:0007669"/>
    <property type="project" value="UniProtKB-SubCell"/>
</dbReference>
<comment type="subcellular location">
    <subcellularLocation>
        <location evidence="1">Cytoplasm</location>
    </subcellularLocation>
</comment>
<dbReference type="SUPFAM" id="SSF64076">
    <property type="entry name" value="MTH938-like"/>
    <property type="match status" value="1"/>
</dbReference>
<keyword evidence="4" id="KW-1185">Reference proteome</keyword>
<keyword evidence="2" id="KW-0963">Cytoplasm</keyword>
<accession>A0A975NVK0</accession>
<evidence type="ECO:0000256" key="1">
    <source>
        <dbReference type="ARBA" id="ARBA00004496"/>
    </source>
</evidence>
<evidence type="ECO:0000313" key="4">
    <source>
        <dbReference type="Proteomes" id="UP000676951"/>
    </source>
</evidence>
<reference evidence="3 4" key="1">
    <citation type="submission" date="2021-06" db="EMBL/GenBank/DDBJ databases">
        <title>Bradyrhizobium sp. S2-11-4 Genome sequencing.</title>
        <authorList>
            <person name="Jin L."/>
        </authorList>
    </citation>
    <scope>NUCLEOTIDE SEQUENCE [LARGE SCALE GENOMIC DNA]</scope>
    <source>
        <strain evidence="3 4">S2-11-4</strain>
    </source>
</reference>
<gene>
    <name evidence="3" type="ORF">KMZ93_19705</name>
</gene>
<proteinExistence type="predicted"/>
<dbReference type="RefSeq" id="WP_215602956.1">
    <property type="nucleotide sequence ID" value="NZ_CP076136.1"/>
</dbReference>
<dbReference type="Pfam" id="PF04430">
    <property type="entry name" value="DUF498"/>
    <property type="match status" value="1"/>
</dbReference>
<evidence type="ECO:0000313" key="3">
    <source>
        <dbReference type="EMBL" id="QWG22187.1"/>
    </source>
</evidence>
<dbReference type="InterPro" id="IPR034096">
    <property type="entry name" value="AAMDC"/>
</dbReference>
<name>A0A975NVK0_9BRAD</name>
<dbReference type="PANTHER" id="PTHR15811">
    <property type="entry name" value="MTH938 DOMAIN-CONTAINING PROTEIN"/>
    <property type="match status" value="1"/>
</dbReference>
<evidence type="ECO:0000256" key="2">
    <source>
        <dbReference type="ARBA" id="ARBA00022490"/>
    </source>
</evidence>
<dbReference type="FunFam" id="3.40.1230.10:FF:000001">
    <property type="entry name" value="Adipogenesis-associated, Mth938 domain-containing"/>
    <property type="match status" value="1"/>
</dbReference>
<organism evidence="3 4">
    <name type="scientific">Bradyrhizobium sediminis</name>
    <dbReference type="NCBI Taxonomy" id="2840469"/>
    <lineage>
        <taxon>Bacteria</taxon>
        <taxon>Pseudomonadati</taxon>
        <taxon>Pseudomonadota</taxon>
        <taxon>Alphaproteobacteria</taxon>
        <taxon>Hyphomicrobiales</taxon>
        <taxon>Nitrobacteraceae</taxon>
        <taxon>Bradyrhizobium</taxon>
    </lineage>
</organism>
<sequence length="163" mass="17797">MIPVKEPDASRGYKKIVSFPSVNAMDVCAMSEASPISIAAEAKMRSPRITTIAWGRIEVEGVGTFRDAKLFPGGAREWDWRETGTEHAPGIQPADVRELLDHGATTIVLSQGMSKRLGICPATLALLKRQGVRVHVLPTQDAVDIYNDLRKTEQVAGLFHTTC</sequence>